<dbReference type="Pfam" id="PF13385">
    <property type="entry name" value="Laminin_G_3"/>
    <property type="match status" value="1"/>
</dbReference>
<dbReference type="Proteomes" id="UP001159405">
    <property type="component" value="Unassembled WGS sequence"/>
</dbReference>
<dbReference type="InterPro" id="IPR001810">
    <property type="entry name" value="F-box_dom"/>
</dbReference>
<keyword evidence="3" id="KW-1185">Reference proteome</keyword>
<gene>
    <name evidence="2" type="ORF">PLOB_00018301</name>
</gene>
<dbReference type="Gene3D" id="1.20.1280.50">
    <property type="match status" value="1"/>
</dbReference>
<dbReference type="EMBL" id="CALNXK010000214">
    <property type="protein sequence ID" value="CAH3176544.1"/>
    <property type="molecule type" value="Genomic_DNA"/>
</dbReference>
<dbReference type="Gene3D" id="2.60.120.200">
    <property type="match status" value="1"/>
</dbReference>
<evidence type="ECO:0000313" key="2">
    <source>
        <dbReference type="EMBL" id="CAH3176544.1"/>
    </source>
</evidence>
<organism evidence="2 3">
    <name type="scientific">Porites lobata</name>
    <dbReference type="NCBI Taxonomy" id="104759"/>
    <lineage>
        <taxon>Eukaryota</taxon>
        <taxon>Metazoa</taxon>
        <taxon>Cnidaria</taxon>
        <taxon>Anthozoa</taxon>
        <taxon>Hexacorallia</taxon>
        <taxon>Scleractinia</taxon>
        <taxon>Fungiina</taxon>
        <taxon>Poritidae</taxon>
        <taxon>Porites</taxon>
    </lineage>
</organism>
<proteinExistence type="predicted"/>
<name>A0ABN8RF45_9CNID</name>
<feature type="domain" description="F-box" evidence="1">
    <location>
        <begin position="10"/>
        <end position="53"/>
    </location>
</feature>
<evidence type="ECO:0000259" key="1">
    <source>
        <dbReference type="Pfam" id="PF12937"/>
    </source>
</evidence>
<comment type="caution">
    <text evidence="2">The sequence shown here is derived from an EMBL/GenBank/DDBJ whole genome shotgun (WGS) entry which is preliminary data.</text>
</comment>
<dbReference type="InterPro" id="IPR036047">
    <property type="entry name" value="F-box-like_dom_sf"/>
</dbReference>
<dbReference type="SUPFAM" id="SSF49899">
    <property type="entry name" value="Concanavalin A-like lectins/glucanases"/>
    <property type="match status" value="1"/>
</dbReference>
<dbReference type="InterPro" id="IPR013320">
    <property type="entry name" value="ConA-like_dom_sf"/>
</dbReference>
<sequence>MAAKNENGACDLPEEIWFHAISYLTAVQDILHLGSTCERLYELTNENIIWRRRLKADNRHLLLLPRTSTSYTGYTVNRAYIASCSSDNNEVLEDEPGIWKKLYLKASHAMSFGNRHYRGFSSLAGERLCAEFVVNPSATRVNGIRFDDQAPVKQSVEMWVKLNKKKPDGIIIGCQSESVSSNRWPQYHWQILHVGPDGCIRGSLEPYKVMKGPCINDGLWHHVALSASPDRQCMFVDGHVACSINVGIGHGLHRYYMKHSQIGNGVISNGVCTPWGDDAMPHGHCGWYPFHGLVREVRIWSCALTQTEVRQNMYLQRIDLAQQIDKSTLIGYWPMNRLMSGPWPWQGSLVSCTSHLEEHRENSVHLRIVFSSLP</sequence>
<evidence type="ECO:0000313" key="3">
    <source>
        <dbReference type="Proteomes" id="UP001159405"/>
    </source>
</evidence>
<protein>
    <recommendedName>
        <fullName evidence="1">F-box domain-containing protein</fullName>
    </recommendedName>
</protein>
<accession>A0ABN8RF45</accession>
<reference evidence="2 3" key="1">
    <citation type="submission" date="2022-05" db="EMBL/GenBank/DDBJ databases">
        <authorList>
            <consortium name="Genoscope - CEA"/>
            <person name="William W."/>
        </authorList>
    </citation>
    <scope>NUCLEOTIDE SEQUENCE [LARGE SCALE GENOMIC DNA]</scope>
</reference>
<dbReference type="Pfam" id="PF12937">
    <property type="entry name" value="F-box-like"/>
    <property type="match status" value="1"/>
</dbReference>
<dbReference type="SUPFAM" id="SSF81383">
    <property type="entry name" value="F-box domain"/>
    <property type="match status" value="1"/>
</dbReference>